<reference evidence="2" key="1">
    <citation type="submission" date="2021-05" db="EMBL/GenBank/DDBJ databases">
        <authorList>
            <person name="Alioto T."/>
            <person name="Alioto T."/>
            <person name="Gomez Garrido J."/>
        </authorList>
    </citation>
    <scope>NUCLEOTIDE SEQUENCE</scope>
</reference>
<keyword evidence="1" id="KW-0812">Transmembrane</keyword>
<name>A0A8D8MBF0_9HEMI</name>
<keyword evidence="1" id="KW-0472">Membrane</keyword>
<dbReference type="EMBL" id="HBUF01057318">
    <property type="protein sequence ID" value="CAG6624478.1"/>
    <property type="molecule type" value="Transcribed_RNA"/>
</dbReference>
<proteinExistence type="predicted"/>
<dbReference type="AlphaFoldDB" id="A0A8D8MBF0"/>
<evidence type="ECO:0000256" key="1">
    <source>
        <dbReference type="SAM" id="Phobius"/>
    </source>
</evidence>
<accession>A0A8D8MBF0</accession>
<organism evidence="2">
    <name type="scientific">Cacopsylla melanoneura</name>
    <dbReference type="NCBI Taxonomy" id="428564"/>
    <lineage>
        <taxon>Eukaryota</taxon>
        <taxon>Metazoa</taxon>
        <taxon>Ecdysozoa</taxon>
        <taxon>Arthropoda</taxon>
        <taxon>Hexapoda</taxon>
        <taxon>Insecta</taxon>
        <taxon>Pterygota</taxon>
        <taxon>Neoptera</taxon>
        <taxon>Paraneoptera</taxon>
        <taxon>Hemiptera</taxon>
        <taxon>Sternorrhyncha</taxon>
        <taxon>Psylloidea</taxon>
        <taxon>Psyllidae</taxon>
        <taxon>Psyllinae</taxon>
        <taxon>Cacopsylla</taxon>
    </lineage>
</organism>
<keyword evidence="1" id="KW-1133">Transmembrane helix</keyword>
<evidence type="ECO:0000313" key="2">
    <source>
        <dbReference type="EMBL" id="CAG6624478.1"/>
    </source>
</evidence>
<feature type="transmembrane region" description="Helical" evidence="1">
    <location>
        <begin position="54"/>
        <end position="80"/>
    </location>
</feature>
<protein>
    <submittedName>
        <fullName evidence="2">Uncharacterized protein</fullName>
    </submittedName>
</protein>
<dbReference type="EMBL" id="HBUF01365677">
    <property type="protein sequence ID" value="CAG6723438.1"/>
    <property type="molecule type" value="Transcribed_RNA"/>
</dbReference>
<sequence length="117" mass="12672">MYSSLELLFQDSKHTINLAVTMKHVTDQISGLCVKTRQPCVNAPDDLNTESQVVFLSIALSGIVSLTLGLALSILCVMYACMYRDVVESPALPIRVKGVTAHAQKMNTSGDGTQKTK</sequence>